<accession>A0A3B0SLP1</accession>
<dbReference type="InterPro" id="IPR002692">
    <property type="entry name" value="S45"/>
</dbReference>
<evidence type="ECO:0000256" key="1">
    <source>
        <dbReference type="ARBA" id="ARBA00006586"/>
    </source>
</evidence>
<evidence type="ECO:0000256" key="3">
    <source>
        <dbReference type="ARBA" id="ARBA00022801"/>
    </source>
</evidence>
<dbReference type="InterPro" id="IPR014395">
    <property type="entry name" value="Pen/GL7ACA/AHL_acylase"/>
</dbReference>
<dbReference type="InterPro" id="IPR043146">
    <property type="entry name" value="Penicillin_amidase_N_B-knob"/>
</dbReference>
<keyword evidence="2" id="KW-0732">Signal</keyword>
<keyword evidence="4" id="KW-0865">Zymogen</keyword>
<name>A0A3B0SLP1_9ZZZZ</name>
<dbReference type="AlphaFoldDB" id="A0A3B0SLP1"/>
<evidence type="ECO:0000313" key="5">
    <source>
        <dbReference type="EMBL" id="VAW06715.1"/>
    </source>
</evidence>
<dbReference type="InterPro" id="IPR023343">
    <property type="entry name" value="Penicillin_amidase_dom1"/>
</dbReference>
<comment type="similarity">
    <text evidence="1">Belongs to the peptidase S45 family.</text>
</comment>
<keyword evidence="3" id="KW-0378">Hydrolase</keyword>
<dbReference type="PROSITE" id="PS51257">
    <property type="entry name" value="PROKAR_LIPOPROTEIN"/>
    <property type="match status" value="1"/>
</dbReference>
<dbReference type="EMBL" id="UOEJ01000251">
    <property type="protein sequence ID" value="VAW06715.1"/>
    <property type="molecule type" value="Genomic_DNA"/>
</dbReference>
<reference evidence="5" key="1">
    <citation type="submission" date="2018-06" db="EMBL/GenBank/DDBJ databases">
        <authorList>
            <person name="Zhirakovskaya E."/>
        </authorList>
    </citation>
    <scope>NUCLEOTIDE SEQUENCE</scope>
</reference>
<dbReference type="Gene3D" id="2.30.120.10">
    <property type="match status" value="1"/>
</dbReference>
<dbReference type="Gene3D" id="1.10.439.10">
    <property type="entry name" value="Penicillin Amidohydrolase, domain 1"/>
    <property type="match status" value="1"/>
</dbReference>
<dbReference type="GO" id="GO:0016811">
    <property type="term" value="F:hydrolase activity, acting on carbon-nitrogen (but not peptide) bonds, in linear amides"/>
    <property type="evidence" value="ECO:0007669"/>
    <property type="project" value="InterPro"/>
</dbReference>
<dbReference type="Pfam" id="PF01804">
    <property type="entry name" value="Penicil_amidase"/>
    <property type="match status" value="1"/>
</dbReference>
<evidence type="ECO:0000256" key="2">
    <source>
        <dbReference type="ARBA" id="ARBA00022729"/>
    </source>
</evidence>
<dbReference type="InterPro" id="IPR029055">
    <property type="entry name" value="Ntn_hydrolases_N"/>
</dbReference>
<dbReference type="PIRSF" id="PIRSF001227">
    <property type="entry name" value="Pen_acylase"/>
    <property type="match status" value="1"/>
</dbReference>
<evidence type="ECO:0008006" key="6">
    <source>
        <dbReference type="Google" id="ProtNLM"/>
    </source>
</evidence>
<gene>
    <name evidence="5" type="ORF">MNBD_ALPHA01-727</name>
</gene>
<dbReference type="PANTHER" id="PTHR34218">
    <property type="entry name" value="PEPTIDASE S45 PENICILLIN AMIDASE"/>
    <property type="match status" value="1"/>
</dbReference>
<proteinExistence type="inferred from homology"/>
<sequence>MGILNRAGVIFGMVMTVGFLTACTEQKSSDAPYQVEVKRTSFGIPHITANDFGSLGFGEGYVAAEDHVCNIAHGIVTARGERSKYHGVGDKKQHLMSDIIVRAMEIPDHMARDFATQSQENRSWVTGYAAGYNKYIRKVGRDNITSWCRGAEWVREITPEELFSRFKLLAQTTPRMAGMIVSAAPPQKPAQETSAIEFPPQNLAGIIADMRAEHMGSNGWAFGRDRTETGRGLLLGNPHYPWTGVYRFWEKHLTIPGRLDVYGVNLIGAPGVAIGFNRDIGWTHTVSKSNRVAFYKLDLVPGDPTSYYYDDTPRKMTVKKLAIPVRGKDGTQSIVDHDVWFSHYGPMVSLPDVAWTDSMALTIRDANLGNLDLLNQWKDMGLAGDMDAFIEAHRKWNAMPWVNSMATSRDGRAVYIDGSNVGRISDAAIALWRERAESDPLTKSFHRKMGLILLDGSDSRFEWQPHPMARAPGVVPFVEQPYQDRTDYIFNANDSHWLTNVDQPLTGYSPFFGTENSPRTLRTRMNALLVSDVSPDGPAGRDGKFSLKEMQQAIFSNRSLTAELLRDELVAACGLENMVTVDGQTVDLTPACAVLKDYNGRLDLDSRGAVLFREWITRYKFSETLNNDRLFAVAFDMNDPVNTPRGLAHRDMALKNLTMQNLALKNLASAVLVMKRAGLALDSALEETQFAYRGDEKIPLHGGDGIEGVANIISGRVYDALAKQITGEKIDDSKSLTDKGYPITYGTSFLLSLSYTDDGPVAEAFLTYGQSGDPTSPQYTDQTKLFSAKQWRPILFKTEDIN</sequence>
<evidence type="ECO:0000256" key="4">
    <source>
        <dbReference type="ARBA" id="ARBA00023145"/>
    </source>
</evidence>
<protein>
    <recommendedName>
        <fullName evidence="6">Penicillin amidase family protein</fullName>
    </recommendedName>
</protein>
<dbReference type="Gene3D" id="1.10.1400.10">
    <property type="match status" value="1"/>
</dbReference>
<dbReference type="PANTHER" id="PTHR34218:SF3">
    <property type="entry name" value="ACYL-HOMOSERINE LACTONE ACYLASE PVDQ"/>
    <property type="match status" value="1"/>
</dbReference>
<dbReference type="GO" id="GO:0017000">
    <property type="term" value="P:antibiotic biosynthetic process"/>
    <property type="evidence" value="ECO:0007669"/>
    <property type="project" value="InterPro"/>
</dbReference>
<dbReference type="CDD" id="cd01936">
    <property type="entry name" value="Ntn_CA"/>
    <property type="match status" value="1"/>
</dbReference>
<dbReference type="Gene3D" id="3.60.20.10">
    <property type="entry name" value="Glutamine Phosphoribosylpyrophosphate, subunit 1, domain 1"/>
    <property type="match status" value="1"/>
</dbReference>
<dbReference type="SUPFAM" id="SSF56235">
    <property type="entry name" value="N-terminal nucleophile aminohydrolases (Ntn hydrolases)"/>
    <property type="match status" value="1"/>
</dbReference>
<feature type="non-terminal residue" evidence="5">
    <location>
        <position position="802"/>
    </location>
</feature>
<organism evidence="5">
    <name type="scientific">hydrothermal vent metagenome</name>
    <dbReference type="NCBI Taxonomy" id="652676"/>
    <lineage>
        <taxon>unclassified sequences</taxon>
        <taxon>metagenomes</taxon>
        <taxon>ecological metagenomes</taxon>
    </lineage>
</organism>
<dbReference type="InterPro" id="IPR043147">
    <property type="entry name" value="Penicillin_amidase_A-knob"/>
</dbReference>